<dbReference type="Pfam" id="PF00441">
    <property type="entry name" value="Acyl-CoA_dh_1"/>
    <property type="match status" value="1"/>
</dbReference>
<evidence type="ECO:0000313" key="10">
    <source>
        <dbReference type="Proteomes" id="UP001267426"/>
    </source>
</evidence>
<gene>
    <name evidence="9" type="ORF">RM540_11330</name>
</gene>
<evidence type="ECO:0000256" key="4">
    <source>
        <dbReference type="ARBA" id="ARBA00022827"/>
    </source>
</evidence>
<dbReference type="SUPFAM" id="SSF47203">
    <property type="entry name" value="Acyl-CoA dehydrogenase C-terminal domain-like"/>
    <property type="match status" value="1"/>
</dbReference>
<feature type="domain" description="Acyl-CoA dehydrogenase/oxidase C-terminal" evidence="6">
    <location>
        <begin position="249"/>
        <end position="399"/>
    </location>
</feature>
<feature type="domain" description="Acyl-CoA dehydrogenase/oxidase N-terminal" evidence="8">
    <location>
        <begin position="43"/>
        <end position="132"/>
    </location>
</feature>
<comment type="cofactor">
    <cofactor evidence="1 5">
        <name>FAD</name>
        <dbReference type="ChEBI" id="CHEBI:57692"/>
    </cofactor>
</comment>
<comment type="caution">
    <text evidence="9">The sequence shown here is derived from an EMBL/GenBank/DDBJ whole genome shotgun (WGS) entry which is preliminary data.</text>
</comment>
<comment type="similarity">
    <text evidence="2 5">Belongs to the acyl-CoA dehydrogenase family.</text>
</comment>
<dbReference type="RefSeq" id="WP_311664139.1">
    <property type="nucleotide sequence ID" value="NZ_JAVRHT010000026.1"/>
</dbReference>
<dbReference type="PANTHER" id="PTHR43884:SF12">
    <property type="entry name" value="ISOVALERYL-COA DEHYDROGENASE, MITOCHONDRIAL-RELATED"/>
    <property type="match status" value="1"/>
</dbReference>
<dbReference type="InterPro" id="IPR009100">
    <property type="entry name" value="AcylCoA_DH/oxidase_NM_dom_sf"/>
</dbReference>
<dbReference type="InterPro" id="IPR006091">
    <property type="entry name" value="Acyl-CoA_Oxase/DH_mid-dom"/>
</dbReference>
<sequence length="518" mass="57833">MDSSGDGADVAPGALGRVRESFTDFLAAYRERLDHLFEVRVDAGRMNLQRGLPPFVVQRFRDVDPLSVYVPEAYGGRGGSIAHSMTVLEETSYHSLALSLVVGINGGLFLQPVAKYGSEEAKRRVLPAYVQGRRMGGLMITEPDYGSEALRMETSWTQDESGTYHVEGTKHWAGLTGWADYWLLTARGRTSSGELRRDVDFFIADSTCPRQHVEVEEVYPNVGLKMIPYGLNRVNVDLPASSRLEPETTGVKMMLDILHRSRLQIPGMGMGYLRRLYDEALDHCRERFVGGRSLVDYDQVKGRLARLQSFVTGTAAMCLSTSEVAGVERNLFSESLRANAFKTVVTDWMQEAAQSFLQLAGAQGYREDHLAGRSIVDSRPYQIFEGSNDILYQQVTESVVKAMRRLKQANLGAYLRTEPLTARAAETLGDALSFDVDWAMPQRKLVELGRAISRLVTMEMTIELGERGYSAELVHNMLDETRAEIRGLLETYRRGGLTALVEEPSTADWLHRVRPATS</sequence>
<dbReference type="InterPro" id="IPR036250">
    <property type="entry name" value="AcylCo_DH-like_C"/>
</dbReference>
<dbReference type="InterPro" id="IPR037069">
    <property type="entry name" value="AcylCoA_DH/ox_N_sf"/>
</dbReference>
<dbReference type="GO" id="GO:0016491">
    <property type="term" value="F:oxidoreductase activity"/>
    <property type="evidence" value="ECO:0007669"/>
    <property type="project" value="UniProtKB-KW"/>
</dbReference>
<dbReference type="SUPFAM" id="SSF56645">
    <property type="entry name" value="Acyl-CoA dehydrogenase NM domain-like"/>
    <property type="match status" value="1"/>
</dbReference>
<dbReference type="EC" id="1.-.-.-" evidence="9"/>
<evidence type="ECO:0000313" key="9">
    <source>
        <dbReference type="EMBL" id="MDT0632340.1"/>
    </source>
</evidence>
<accession>A0ABU3BSS1</accession>
<dbReference type="Gene3D" id="1.20.140.10">
    <property type="entry name" value="Butyryl-CoA Dehydrogenase, subunit A, domain 3"/>
    <property type="match status" value="1"/>
</dbReference>
<evidence type="ECO:0000259" key="8">
    <source>
        <dbReference type="Pfam" id="PF02771"/>
    </source>
</evidence>
<dbReference type="EMBL" id="JAVRHT010000026">
    <property type="protein sequence ID" value="MDT0632340.1"/>
    <property type="molecule type" value="Genomic_DNA"/>
</dbReference>
<dbReference type="InterPro" id="IPR009075">
    <property type="entry name" value="AcylCo_DH/oxidase_C"/>
</dbReference>
<dbReference type="Gene3D" id="2.40.110.10">
    <property type="entry name" value="Butyryl-CoA Dehydrogenase, subunit A, domain 2"/>
    <property type="match status" value="1"/>
</dbReference>
<dbReference type="InterPro" id="IPR046373">
    <property type="entry name" value="Acyl-CoA_Oxase/DH_mid-dom_sf"/>
</dbReference>
<evidence type="ECO:0000256" key="5">
    <source>
        <dbReference type="RuleBase" id="RU362125"/>
    </source>
</evidence>
<keyword evidence="5 9" id="KW-0560">Oxidoreductase</keyword>
<evidence type="ECO:0000256" key="2">
    <source>
        <dbReference type="ARBA" id="ARBA00009347"/>
    </source>
</evidence>
<proteinExistence type="inferred from homology"/>
<dbReference type="Gene3D" id="1.10.540.10">
    <property type="entry name" value="Acyl-CoA dehydrogenase/oxidase, N-terminal domain"/>
    <property type="match status" value="1"/>
</dbReference>
<organism evidence="9 10">
    <name type="scientific">Rubrivirga litoralis</name>
    <dbReference type="NCBI Taxonomy" id="3075598"/>
    <lineage>
        <taxon>Bacteria</taxon>
        <taxon>Pseudomonadati</taxon>
        <taxon>Rhodothermota</taxon>
        <taxon>Rhodothermia</taxon>
        <taxon>Rhodothermales</taxon>
        <taxon>Rubricoccaceae</taxon>
        <taxon>Rubrivirga</taxon>
    </lineage>
</organism>
<dbReference type="Pfam" id="PF02771">
    <property type="entry name" value="Acyl-CoA_dh_N"/>
    <property type="match status" value="1"/>
</dbReference>
<evidence type="ECO:0000256" key="3">
    <source>
        <dbReference type="ARBA" id="ARBA00022630"/>
    </source>
</evidence>
<feature type="domain" description="Acyl-CoA oxidase/dehydrogenase middle" evidence="7">
    <location>
        <begin position="138"/>
        <end position="229"/>
    </location>
</feature>
<keyword evidence="4 5" id="KW-0274">FAD</keyword>
<dbReference type="Proteomes" id="UP001267426">
    <property type="component" value="Unassembled WGS sequence"/>
</dbReference>
<name>A0ABU3BSS1_9BACT</name>
<reference evidence="9 10" key="1">
    <citation type="submission" date="2023-09" db="EMBL/GenBank/DDBJ databases">
        <authorList>
            <person name="Rey-Velasco X."/>
        </authorList>
    </citation>
    <scope>NUCLEOTIDE SEQUENCE [LARGE SCALE GENOMIC DNA]</scope>
    <source>
        <strain evidence="9 10">F394</strain>
    </source>
</reference>
<evidence type="ECO:0000259" key="7">
    <source>
        <dbReference type="Pfam" id="PF02770"/>
    </source>
</evidence>
<dbReference type="Pfam" id="PF02770">
    <property type="entry name" value="Acyl-CoA_dh_M"/>
    <property type="match status" value="1"/>
</dbReference>
<dbReference type="PANTHER" id="PTHR43884">
    <property type="entry name" value="ACYL-COA DEHYDROGENASE"/>
    <property type="match status" value="1"/>
</dbReference>
<evidence type="ECO:0000259" key="6">
    <source>
        <dbReference type="Pfam" id="PF00441"/>
    </source>
</evidence>
<evidence type="ECO:0000256" key="1">
    <source>
        <dbReference type="ARBA" id="ARBA00001974"/>
    </source>
</evidence>
<dbReference type="InterPro" id="IPR013786">
    <property type="entry name" value="AcylCoA_DH/ox_N"/>
</dbReference>
<keyword evidence="3 5" id="KW-0285">Flavoprotein</keyword>
<keyword evidence="10" id="KW-1185">Reference proteome</keyword>
<protein>
    <submittedName>
        <fullName evidence="9">Acyl-CoA dehydrogenase family protein</fullName>
        <ecNumber evidence="9">1.-.-.-</ecNumber>
    </submittedName>
</protein>